<dbReference type="Proteomes" id="UP000294562">
    <property type="component" value="Unassembled WGS sequence"/>
</dbReference>
<feature type="chain" id="PRO_5020734244" evidence="1">
    <location>
        <begin position="22"/>
        <end position="665"/>
    </location>
</feature>
<feature type="signal peptide" evidence="1">
    <location>
        <begin position="1"/>
        <end position="21"/>
    </location>
</feature>
<evidence type="ECO:0000313" key="3">
    <source>
        <dbReference type="Proteomes" id="UP000294562"/>
    </source>
</evidence>
<dbReference type="OrthoDB" id="7847197at2"/>
<dbReference type="RefSeq" id="WP_133343130.1">
    <property type="nucleotide sequence ID" value="NZ_SMZO01000025.1"/>
</dbReference>
<proteinExistence type="predicted"/>
<evidence type="ECO:0000313" key="2">
    <source>
        <dbReference type="EMBL" id="TDL87001.1"/>
    </source>
</evidence>
<organism evidence="2 3">
    <name type="scientific">Meridianimarinicoccus aquatilis</name>
    <dbReference type="NCBI Taxonomy" id="2552766"/>
    <lineage>
        <taxon>Bacteria</taxon>
        <taxon>Pseudomonadati</taxon>
        <taxon>Pseudomonadota</taxon>
        <taxon>Alphaproteobacteria</taxon>
        <taxon>Rhodobacterales</taxon>
        <taxon>Paracoccaceae</taxon>
        <taxon>Meridianimarinicoccus</taxon>
    </lineage>
</organism>
<dbReference type="AlphaFoldDB" id="A0A4R6AR72"/>
<keyword evidence="3" id="KW-1185">Reference proteome</keyword>
<sequence length="665" mass="72230">MIKIALLLSIITALSPLSAKAQILVRSGEHENFSRLVFYLDSPAENWKIEKSKSGVRLVSPPNSRALQFDLSSIFEFIPRTRITDVFRSSEGLEVISSCKCKMHAFAHDQSTLVVDVRDSDNLNTPRHSGLIASTASDLREPLPSSSLPSGFVTTKSIDLQRAPSLVGFMPGALSKTLPKNFKILRAISENVAGGILSPTPQERSLGGTSLIDQGIVISNALDAYPATSAATMKSEDICPTLDFMNLKNASMQPGEQLFALAIAMKNLASEIDNPTEETVLELFNTYLLLGFGAEAKLVLSTFSNKESDVQFLDPIADIVDTPGNPNAAYPIEFISCSGMASVWAFLAAPPTQLTRYDFDAQSLLRTLSALPITLRSHLAPSIAQKFTDIFRPEDASLALASVGRASVSSTTQFDPIERPPLADQQVGARHERAQTGIPSRWQGELANEHFGDTVLEVITNSRLDLSDRIFIEASIKDSPNQESQLEAIAFYTQSLSKKGQATTALSYLDQLQSETKLLPASLHPVFEETLSSVAETATRGEILAVSASLHNRTWFTELNGSGKDNFLKRVAEIKQESGLQAAEMDNGTGLEDSNALTIRGNVIVNPTLDDTSHSAVESDALYDDTSNVRSTHESALNEVLARGERSLAEAVAIRDRMDTLLTNW</sequence>
<comment type="caution">
    <text evidence="2">The sequence shown here is derived from an EMBL/GenBank/DDBJ whole genome shotgun (WGS) entry which is preliminary data.</text>
</comment>
<name>A0A4R6AR72_9RHOB</name>
<protein>
    <submittedName>
        <fullName evidence="2">Uncharacterized protein</fullName>
    </submittedName>
</protein>
<evidence type="ECO:0000256" key="1">
    <source>
        <dbReference type="SAM" id="SignalP"/>
    </source>
</evidence>
<accession>A0A4R6AR72</accession>
<reference evidence="2 3" key="1">
    <citation type="submission" date="2019-03" db="EMBL/GenBank/DDBJ databases">
        <title>Rhodobacteraceae bacterium SM1902, a new member of the family Rhodobacteraceae isolated from Yantai.</title>
        <authorList>
            <person name="Sun Y."/>
        </authorList>
    </citation>
    <scope>NUCLEOTIDE SEQUENCE [LARGE SCALE GENOMIC DNA]</scope>
    <source>
        <strain evidence="2 3">SM1902</strain>
    </source>
</reference>
<keyword evidence="1" id="KW-0732">Signal</keyword>
<dbReference type="EMBL" id="SMZO01000025">
    <property type="protein sequence ID" value="TDL87001.1"/>
    <property type="molecule type" value="Genomic_DNA"/>
</dbReference>
<gene>
    <name evidence="2" type="ORF">E2L05_11895</name>
</gene>